<dbReference type="EMBL" id="QPKB01000012">
    <property type="protein sequence ID" value="RWR96828.1"/>
    <property type="molecule type" value="Genomic_DNA"/>
</dbReference>
<feature type="transmembrane region" description="Helical" evidence="6">
    <location>
        <begin position="115"/>
        <end position="137"/>
    </location>
</feature>
<gene>
    <name evidence="9" type="ORF">CKAN_02623100</name>
</gene>
<dbReference type="PANTHER" id="PTHR31218">
    <property type="entry name" value="WAT1-RELATED PROTEIN"/>
    <property type="match status" value="1"/>
</dbReference>
<comment type="subcellular location">
    <subcellularLocation>
        <location evidence="1 6">Membrane</location>
        <topology evidence="1 6">Multi-pass membrane protein</topology>
    </subcellularLocation>
</comment>
<feature type="transmembrane region" description="Helical" evidence="6">
    <location>
        <begin position="274"/>
        <end position="292"/>
    </location>
</feature>
<evidence type="ECO:0000256" key="4">
    <source>
        <dbReference type="ARBA" id="ARBA00022989"/>
    </source>
</evidence>
<dbReference type="Pfam" id="PF00892">
    <property type="entry name" value="EamA"/>
    <property type="match status" value="1"/>
</dbReference>
<feature type="transmembrane region" description="Helical" evidence="6">
    <location>
        <begin position="42"/>
        <end position="63"/>
    </location>
</feature>
<evidence type="ECO:0000256" key="7">
    <source>
        <dbReference type="SAM" id="MobiDB-lite"/>
    </source>
</evidence>
<dbReference type="InterPro" id="IPR030184">
    <property type="entry name" value="WAT1-related"/>
</dbReference>
<accession>A0A3S3PA16</accession>
<evidence type="ECO:0000256" key="2">
    <source>
        <dbReference type="ARBA" id="ARBA00007635"/>
    </source>
</evidence>
<evidence type="ECO:0000313" key="10">
    <source>
        <dbReference type="Proteomes" id="UP000283530"/>
    </source>
</evidence>
<dbReference type="GO" id="GO:0022857">
    <property type="term" value="F:transmembrane transporter activity"/>
    <property type="evidence" value="ECO:0007669"/>
    <property type="project" value="InterPro"/>
</dbReference>
<sequence>MASWKARAKKLAPYAYMILAQIIAASYAILSKIVFTQGTNTIVFNIYQFTAATIFMGPLAFFIERATLFQNLFSASLDYISSTTQSAILNLFPAFTYLLSIASRQEAPELKRLRGIGKLSGTLLSVSGAFTMIFWHGKAIKTVVAGSSGNWVVGYILATLGILSLSSWLVLQGPMSRRYPAELSMTTMMYFFGTLQTCLLVAFVKINASEWKLKWDLELLNIFFGGVVNSGIGIFIFSWCARVKGPLFVAVFAPLTLLFTAIVEVVFLGSTLTVGSILGSLMIVVGLYVFLWSKYKEESDSSEEAGSEISSPLLSNENP</sequence>
<feature type="transmembrane region" description="Helical" evidence="6">
    <location>
        <begin position="183"/>
        <end position="204"/>
    </location>
</feature>
<feature type="domain" description="EamA" evidence="8">
    <location>
        <begin position="154"/>
        <end position="291"/>
    </location>
</feature>
<protein>
    <recommendedName>
        <fullName evidence="6">WAT1-related protein</fullName>
    </recommendedName>
</protein>
<evidence type="ECO:0000256" key="1">
    <source>
        <dbReference type="ARBA" id="ARBA00004141"/>
    </source>
</evidence>
<dbReference type="InterPro" id="IPR037185">
    <property type="entry name" value="EmrE-like"/>
</dbReference>
<feature type="transmembrane region" description="Helical" evidence="6">
    <location>
        <begin position="12"/>
        <end position="30"/>
    </location>
</feature>
<feature type="transmembrane region" description="Helical" evidence="6">
    <location>
        <begin position="219"/>
        <end position="240"/>
    </location>
</feature>
<organism evidence="9 10">
    <name type="scientific">Cinnamomum micranthum f. kanehirae</name>
    <dbReference type="NCBI Taxonomy" id="337451"/>
    <lineage>
        <taxon>Eukaryota</taxon>
        <taxon>Viridiplantae</taxon>
        <taxon>Streptophyta</taxon>
        <taxon>Embryophyta</taxon>
        <taxon>Tracheophyta</taxon>
        <taxon>Spermatophyta</taxon>
        <taxon>Magnoliopsida</taxon>
        <taxon>Magnoliidae</taxon>
        <taxon>Laurales</taxon>
        <taxon>Lauraceae</taxon>
        <taxon>Cinnamomum</taxon>
    </lineage>
</organism>
<evidence type="ECO:0000313" key="9">
    <source>
        <dbReference type="EMBL" id="RWR96828.1"/>
    </source>
</evidence>
<reference evidence="9 10" key="1">
    <citation type="journal article" date="2019" name="Nat. Plants">
        <title>Stout camphor tree genome fills gaps in understanding of flowering plant genome evolution.</title>
        <authorList>
            <person name="Chaw S.M."/>
            <person name="Liu Y.C."/>
            <person name="Wu Y.W."/>
            <person name="Wang H.Y."/>
            <person name="Lin C.I."/>
            <person name="Wu C.S."/>
            <person name="Ke H.M."/>
            <person name="Chang L.Y."/>
            <person name="Hsu C.Y."/>
            <person name="Yang H.T."/>
            <person name="Sudianto E."/>
            <person name="Hsu M.H."/>
            <person name="Wu K.P."/>
            <person name="Wang L.N."/>
            <person name="Leebens-Mack J.H."/>
            <person name="Tsai I.J."/>
        </authorList>
    </citation>
    <scope>NUCLEOTIDE SEQUENCE [LARGE SCALE GENOMIC DNA]</scope>
    <source>
        <strain evidence="10">cv. Chaw 1501</strain>
        <tissue evidence="9">Young leaves</tissue>
    </source>
</reference>
<evidence type="ECO:0000256" key="5">
    <source>
        <dbReference type="ARBA" id="ARBA00023136"/>
    </source>
</evidence>
<keyword evidence="3 6" id="KW-0812">Transmembrane</keyword>
<feature type="transmembrane region" description="Helical" evidence="6">
    <location>
        <begin position="247"/>
        <end position="268"/>
    </location>
</feature>
<proteinExistence type="inferred from homology"/>
<comment type="caution">
    <text evidence="9">The sequence shown here is derived from an EMBL/GenBank/DDBJ whole genome shotgun (WGS) entry which is preliminary data.</text>
</comment>
<dbReference type="OrthoDB" id="1728340at2759"/>
<feature type="region of interest" description="Disordered" evidence="7">
    <location>
        <begin position="298"/>
        <end position="319"/>
    </location>
</feature>
<feature type="transmembrane region" description="Helical" evidence="6">
    <location>
        <begin position="149"/>
        <end position="171"/>
    </location>
</feature>
<evidence type="ECO:0000259" key="8">
    <source>
        <dbReference type="Pfam" id="PF00892"/>
    </source>
</evidence>
<feature type="transmembrane region" description="Helical" evidence="6">
    <location>
        <begin position="83"/>
        <end position="103"/>
    </location>
</feature>
<dbReference type="GO" id="GO:0016020">
    <property type="term" value="C:membrane"/>
    <property type="evidence" value="ECO:0007669"/>
    <property type="project" value="UniProtKB-SubCell"/>
</dbReference>
<evidence type="ECO:0000256" key="6">
    <source>
        <dbReference type="RuleBase" id="RU363077"/>
    </source>
</evidence>
<keyword evidence="10" id="KW-1185">Reference proteome</keyword>
<name>A0A3S3PA16_9MAGN</name>
<keyword evidence="4 6" id="KW-1133">Transmembrane helix</keyword>
<dbReference type="InterPro" id="IPR000620">
    <property type="entry name" value="EamA_dom"/>
</dbReference>
<evidence type="ECO:0000256" key="3">
    <source>
        <dbReference type="ARBA" id="ARBA00022692"/>
    </source>
</evidence>
<comment type="similarity">
    <text evidence="2 6">Belongs to the drug/metabolite transporter (DMT) superfamily. Plant drug/metabolite exporter (P-DME) (TC 2.A.7.4) family.</text>
</comment>
<dbReference type="SUPFAM" id="SSF103481">
    <property type="entry name" value="Multidrug resistance efflux transporter EmrE"/>
    <property type="match status" value="1"/>
</dbReference>
<dbReference type="AlphaFoldDB" id="A0A3S3PA16"/>
<dbReference type="Proteomes" id="UP000283530">
    <property type="component" value="Unassembled WGS sequence"/>
</dbReference>
<keyword evidence="5 6" id="KW-0472">Membrane</keyword>